<dbReference type="GO" id="GO:0004399">
    <property type="term" value="F:histidinol dehydrogenase activity"/>
    <property type="evidence" value="ECO:0007669"/>
    <property type="project" value="UniProtKB-UniRule"/>
</dbReference>
<dbReference type="Gene3D" id="3.40.50.1980">
    <property type="entry name" value="Nitrogenase molybdenum iron protein domain"/>
    <property type="match status" value="2"/>
</dbReference>
<comment type="cofactor">
    <cofactor evidence="11 16">
        <name>Zn(2+)</name>
        <dbReference type="ChEBI" id="CHEBI:29105"/>
    </cofactor>
    <text evidence="11 16">Binds 1 zinc ion per subunit.</text>
</comment>
<comment type="caution">
    <text evidence="18">The sequence shown here is derived from an EMBL/GenBank/DDBJ whole genome shotgun (WGS) entry which is preliminary data.</text>
</comment>
<dbReference type="PANTHER" id="PTHR21256:SF2">
    <property type="entry name" value="HISTIDINE BIOSYNTHESIS TRIFUNCTIONAL PROTEIN"/>
    <property type="match status" value="1"/>
</dbReference>
<proteinExistence type="inferred from homology"/>
<evidence type="ECO:0000256" key="16">
    <source>
        <dbReference type="PIRSR" id="PIRSR000099-4"/>
    </source>
</evidence>
<evidence type="ECO:0000313" key="19">
    <source>
        <dbReference type="Proteomes" id="UP000194221"/>
    </source>
</evidence>
<evidence type="ECO:0000256" key="1">
    <source>
        <dbReference type="ARBA" id="ARBA00004940"/>
    </source>
</evidence>
<dbReference type="RefSeq" id="WP_086028951.1">
    <property type="nucleotide sequence ID" value="NZ_LAPZ01000001.1"/>
</dbReference>
<dbReference type="FunCoup" id="A0A1Y2PH89">
    <property type="interactions" value="453"/>
</dbReference>
<dbReference type="GO" id="GO:0000105">
    <property type="term" value="P:L-histidine biosynthetic process"/>
    <property type="evidence" value="ECO:0007669"/>
    <property type="project" value="UniProtKB-UniRule"/>
</dbReference>
<dbReference type="CDD" id="cd06572">
    <property type="entry name" value="Histidinol_dh"/>
    <property type="match status" value="1"/>
</dbReference>
<comment type="pathway">
    <text evidence="1 11">Amino-acid biosynthesis; L-histidine biosynthesis; L-histidine from 5-phospho-alpha-D-ribose 1-diphosphate: step 9/9.</text>
</comment>
<evidence type="ECO:0000256" key="13">
    <source>
        <dbReference type="PIRSR" id="PIRSR000099-1"/>
    </source>
</evidence>
<dbReference type="FunFam" id="3.40.50.1980:FF:000001">
    <property type="entry name" value="Histidinol dehydrogenase"/>
    <property type="match status" value="1"/>
</dbReference>
<feature type="binding site" evidence="11 15">
    <location>
        <position position="410"/>
    </location>
    <ligand>
        <name>substrate</name>
    </ligand>
</feature>
<feature type="binding site" evidence="11 16">
    <location>
        <position position="415"/>
    </location>
    <ligand>
        <name>Zn(2+)</name>
        <dbReference type="ChEBI" id="CHEBI:29105"/>
    </ligand>
</feature>
<dbReference type="STRING" id="1635173.WH52_00425"/>
<dbReference type="Proteomes" id="UP000194221">
    <property type="component" value="Unassembled WGS sequence"/>
</dbReference>
<keyword evidence="5 11" id="KW-0479">Metal-binding</keyword>
<protein>
    <recommendedName>
        <fullName evidence="3 11">Histidinol dehydrogenase</fullName>
        <shortName evidence="11">HDH</shortName>
        <ecNumber evidence="3 11">1.1.1.23</ecNumber>
    </recommendedName>
</protein>
<feature type="binding site" evidence="11 14">
    <location>
        <position position="209"/>
    </location>
    <ligand>
        <name>NAD(+)</name>
        <dbReference type="ChEBI" id="CHEBI:57540"/>
    </ligand>
</feature>
<evidence type="ECO:0000313" key="18">
    <source>
        <dbReference type="EMBL" id="OSY89157.1"/>
    </source>
</evidence>
<dbReference type="NCBIfam" id="TIGR00069">
    <property type="entry name" value="hisD"/>
    <property type="match status" value="1"/>
</dbReference>
<evidence type="ECO:0000256" key="6">
    <source>
        <dbReference type="ARBA" id="ARBA00022833"/>
    </source>
</evidence>
<evidence type="ECO:0000256" key="12">
    <source>
        <dbReference type="PIRNR" id="PIRNR000099"/>
    </source>
</evidence>
<organism evidence="18 19">
    <name type="scientific">Tenacibaculum holothuriorum</name>
    <dbReference type="NCBI Taxonomy" id="1635173"/>
    <lineage>
        <taxon>Bacteria</taxon>
        <taxon>Pseudomonadati</taxon>
        <taxon>Bacteroidota</taxon>
        <taxon>Flavobacteriia</taxon>
        <taxon>Flavobacteriales</taxon>
        <taxon>Flavobacteriaceae</taxon>
        <taxon>Tenacibaculum</taxon>
    </lineage>
</organism>
<feature type="binding site" evidence="11 16">
    <location>
        <position position="258"/>
    </location>
    <ligand>
        <name>Zn(2+)</name>
        <dbReference type="ChEBI" id="CHEBI:29105"/>
    </ligand>
</feature>
<dbReference type="PROSITE" id="PS00611">
    <property type="entry name" value="HISOL_DEHYDROGENASE"/>
    <property type="match status" value="1"/>
</dbReference>
<keyword evidence="6 11" id="KW-0862">Zinc</keyword>
<feature type="binding site" evidence="11 14">
    <location>
        <position position="124"/>
    </location>
    <ligand>
        <name>NAD(+)</name>
        <dbReference type="ChEBI" id="CHEBI:57540"/>
    </ligand>
</feature>
<keyword evidence="8 11" id="KW-0520">NAD</keyword>
<feature type="binding site" evidence="11 15">
    <location>
        <position position="415"/>
    </location>
    <ligand>
        <name>substrate</name>
    </ligand>
</feature>
<feature type="binding site" evidence="11 15">
    <location>
        <position position="233"/>
    </location>
    <ligand>
        <name>substrate</name>
    </ligand>
</feature>
<feature type="binding site" evidence="11 15">
    <location>
        <position position="356"/>
    </location>
    <ligand>
        <name>substrate</name>
    </ligand>
</feature>
<dbReference type="PRINTS" id="PR00083">
    <property type="entry name" value="HOLDHDRGNASE"/>
</dbReference>
<feature type="binding site" evidence="11 15">
    <location>
        <position position="258"/>
    </location>
    <ligand>
        <name>substrate</name>
    </ligand>
</feature>
<name>A0A1Y2PH89_9FLAO</name>
<dbReference type="GO" id="GO:0008270">
    <property type="term" value="F:zinc ion binding"/>
    <property type="evidence" value="ECO:0007669"/>
    <property type="project" value="UniProtKB-UniRule"/>
</dbReference>
<dbReference type="AlphaFoldDB" id="A0A1Y2PH89"/>
<dbReference type="PANTHER" id="PTHR21256">
    <property type="entry name" value="HISTIDINOL DEHYDROGENASE HDH"/>
    <property type="match status" value="1"/>
</dbReference>
<dbReference type="SUPFAM" id="SSF53720">
    <property type="entry name" value="ALDH-like"/>
    <property type="match status" value="1"/>
</dbReference>
<dbReference type="PIRSF" id="PIRSF000099">
    <property type="entry name" value="Histidinol_dh"/>
    <property type="match status" value="1"/>
</dbReference>
<feature type="active site" description="Proton acceptor" evidence="11 13">
    <location>
        <position position="322"/>
    </location>
</feature>
<keyword evidence="4 11" id="KW-0028">Amino-acid biosynthesis</keyword>
<keyword evidence="9 11" id="KW-0368">Histidine biosynthesis</keyword>
<keyword evidence="7 11" id="KW-0560">Oxidoreductase</keyword>
<dbReference type="InterPro" id="IPR016161">
    <property type="entry name" value="Ald_DH/histidinol_DH"/>
</dbReference>
<comment type="function">
    <text evidence="11">Catalyzes the sequential NAD-dependent oxidations of L-histidinol to L-histidinaldehyde and then to L-histidine.</text>
</comment>
<feature type="binding site" evidence="11 15">
    <location>
        <position position="255"/>
    </location>
    <ligand>
        <name>substrate</name>
    </ligand>
</feature>
<evidence type="ECO:0000256" key="4">
    <source>
        <dbReference type="ARBA" id="ARBA00022605"/>
    </source>
</evidence>
<dbReference type="HAMAP" id="MF_01024">
    <property type="entry name" value="HisD"/>
    <property type="match status" value="1"/>
</dbReference>
<dbReference type="EC" id="1.1.1.23" evidence="3 11"/>
<feature type="binding site" evidence="11 15">
    <location>
        <position position="323"/>
    </location>
    <ligand>
        <name>substrate</name>
    </ligand>
</feature>
<dbReference type="Pfam" id="PF00815">
    <property type="entry name" value="Histidinol_dh"/>
    <property type="match status" value="1"/>
</dbReference>
<dbReference type="InterPro" id="IPR012131">
    <property type="entry name" value="Hstdl_DH"/>
</dbReference>
<feature type="binding site" evidence="11 14">
    <location>
        <position position="186"/>
    </location>
    <ligand>
        <name>NAD(+)</name>
        <dbReference type="ChEBI" id="CHEBI:57540"/>
    </ligand>
</feature>
<evidence type="ECO:0000256" key="8">
    <source>
        <dbReference type="ARBA" id="ARBA00023027"/>
    </source>
</evidence>
<accession>A0A1Y2PH89</accession>
<evidence type="ECO:0000256" key="7">
    <source>
        <dbReference type="ARBA" id="ARBA00023002"/>
    </source>
</evidence>
<dbReference type="GO" id="GO:0005829">
    <property type="term" value="C:cytosol"/>
    <property type="evidence" value="ECO:0007669"/>
    <property type="project" value="TreeGrafter"/>
</dbReference>
<evidence type="ECO:0000256" key="11">
    <source>
        <dbReference type="HAMAP-Rule" id="MF_01024"/>
    </source>
</evidence>
<evidence type="ECO:0000256" key="14">
    <source>
        <dbReference type="PIRSR" id="PIRSR000099-2"/>
    </source>
</evidence>
<evidence type="ECO:0000256" key="9">
    <source>
        <dbReference type="ARBA" id="ARBA00023102"/>
    </source>
</evidence>
<dbReference type="InterPro" id="IPR001692">
    <property type="entry name" value="Histidinol_DH_CS"/>
</dbReference>
<dbReference type="InParanoid" id="A0A1Y2PH89"/>
<dbReference type="FunFam" id="3.40.50.1980:FF:000026">
    <property type="entry name" value="Histidinol dehydrogenase"/>
    <property type="match status" value="1"/>
</dbReference>
<comment type="catalytic activity">
    <reaction evidence="10 11">
        <text>L-histidinol + 2 NAD(+) + H2O = L-histidine + 2 NADH + 3 H(+)</text>
        <dbReference type="Rhea" id="RHEA:20641"/>
        <dbReference type="ChEBI" id="CHEBI:15377"/>
        <dbReference type="ChEBI" id="CHEBI:15378"/>
        <dbReference type="ChEBI" id="CHEBI:57540"/>
        <dbReference type="ChEBI" id="CHEBI:57595"/>
        <dbReference type="ChEBI" id="CHEBI:57699"/>
        <dbReference type="ChEBI" id="CHEBI:57945"/>
        <dbReference type="EC" id="1.1.1.23"/>
    </reaction>
</comment>
<comment type="similarity">
    <text evidence="2 11 12 17">Belongs to the histidinol dehydrogenase family.</text>
</comment>
<evidence type="ECO:0000256" key="15">
    <source>
        <dbReference type="PIRSR" id="PIRSR000099-3"/>
    </source>
</evidence>
<dbReference type="FunFam" id="1.20.5.1300:FF:000002">
    <property type="entry name" value="Histidinol dehydrogenase, chloroplastic"/>
    <property type="match status" value="1"/>
</dbReference>
<dbReference type="OrthoDB" id="9805269at2"/>
<feature type="active site" description="Proton acceptor" evidence="11 13">
    <location>
        <position position="323"/>
    </location>
</feature>
<evidence type="ECO:0000256" key="17">
    <source>
        <dbReference type="RuleBase" id="RU004175"/>
    </source>
</evidence>
<dbReference type="GO" id="GO:0051287">
    <property type="term" value="F:NAD binding"/>
    <property type="evidence" value="ECO:0007669"/>
    <property type="project" value="InterPro"/>
</dbReference>
<dbReference type="Gene3D" id="1.20.5.1300">
    <property type="match status" value="1"/>
</dbReference>
<feature type="binding site" evidence="11 16">
    <location>
        <position position="255"/>
    </location>
    <ligand>
        <name>Zn(2+)</name>
        <dbReference type="ChEBI" id="CHEBI:29105"/>
    </ligand>
</feature>
<dbReference type="InterPro" id="IPR022695">
    <property type="entry name" value="Histidinol_DH_monofunct"/>
</dbReference>
<dbReference type="EMBL" id="LAPZ01000001">
    <property type="protein sequence ID" value="OSY89157.1"/>
    <property type="molecule type" value="Genomic_DNA"/>
</dbReference>
<sequence length="428" mass="46307">MKVIKNPPVSEWNSICKRATFDKNNLTETVATILEEVKLNKDKALIQYTALFDKVKLSSLEVTKEEISEAKNLISKELKEAIQLAKSNIEIFHNSQKEQEVKVETTAGVTCWRKSVAIEKVGLYIPGGTAPLFSTILMLGIPAKIAGCKEIVLCTPPNKKGAINPAILYTASLVGVTKIFKVGGAQAIAAMGYGTETIPNVYKILGPGNQYVTKAKELIQQEGIAIDMPAGPSEVLVIADETSNPKFVAADLLSQAEHGVDSQVVLLTTNEEVVASINVELESQLNLLARKEIALKALENSFSVSLNSIEECIQFSNKYAPEHLIIASEKASIYIDKITNAGSVFLGNYSCESAGDYASGTNHTLPTNGYAKNYSGVSLDSFIKKITFQEVTKQGIQNIGNAIELMAEAEGLQAHKNAVTVRLNEINN</sequence>
<gene>
    <name evidence="11" type="primary">hisD</name>
    <name evidence="18" type="ORF">WH52_00425</name>
</gene>
<evidence type="ECO:0000256" key="2">
    <source>
        <dbReference type="ARBA" id="ARBA00010178"/>
    </source>
</evidence>
<evidence type="ECO:0000256" key="10">
    <source>
        <dbReference type="ARBA" id="ARBA00049489"/>
    </source>
</evidence>
<keyword evidence="19" id="KW-1185">Reference proteome</keyword>
<reference evidence="18 19" key="1">
    <citation type="submission" date="2015-03" db="EMBL/GenBank/DDBJ databases">
        <title>Genome sequence of Tenacibaculum sp. S2-2, isolated from intestinal microbiota of sea cucumber, Apostichopus japonicas.</title>
        <authorList>
            <person name="Shao Z."/>
            <person name="Wang L."/>
            <person name="Li X."/>
        </authorList>
    </citation>
    <scope>NUCLEOTIDE SEQUENCE [LARGE SCALE GENOMIC DNA]</scope>
    <source>
        <strain evidence="18 19">S2-2</strain>
    </source>
</reference>
<evidence type="ECO:0000256" key="3">
    <source>
        <dbReference type="ARBA" id="ARBA00012965"/>
    </source>
</evidence>
<feature type="binding site" evidence="11 16">
    <location>
        <position position="356"/>
    </location>
    <ligand>
        <name>Zn(2+)</name>
        <dbReference type="ChEBI" id="CHEBI:29105"/>
    </ligand>
</feature>
<evidence type="ECO:0000256" key="5">
    <source>
        <dbReference type="ARBA" id="ARBA00022723"/>
    </source>
</evidence>
<dbReference type="UniPathway" id="UPA00031">
    <property type="reaction ID" value="UER00014"/>
</dbReference>